<accession>A0A163VI55</accession>
<evidence type="ECO:0000259" key="2">
    <source>
        <dbReference type="Pfam" id="PF18705"/>
    </source>
</evidence>
<dbReference type="InterPro" id="IPR025436">
    <property type="entry name" value="DUF4179"/>
</dbReference>
<evidence type="ECO:0000259" key="1">
    <source>
        <dbReference type="Pfam" id="PF13786"/>
    </source>
</evidence>
<dbReference type="Gene3D" id="2.60.40.1630">
    <property type="entry name" value="bacillus anthracis domain"/>
    <property type="match status" value="1"/>
</dbReference>
<feature type="domain" description="DUF4179" evidence="1">
    <location>
        <begin position="3"/>
        <end position="63"/>
    </location>
</feature>
<dbReference type="Pfam" id="PF18705">
    <property type="entry name" value="DUF5643"/>
    <property type="match status" value="1"/>
</dbReference>
<gene>
    <name evidence="3" type="ORF">AV654_28655</name>
</gene>
<evidence type="ECO:0008006" key="5">
    <source>
        <dbReference type="Google" id="ProtNLM"/>
    </source>
</evidence>
<dbReference type="Pfam" id="PF13786">
    <property type="entry name" value="DUF4179"/>
    <property type="match status" value="1"/>
</dbReference>
<dbReference type="EMBL" id="LQRA01000075">
    <property type="protein sequence ID" value="KZE74916.1"/>
    <property type="molecule type" value="Genomic_DNA"/>
</dbReference>
<reference evidence="4" key="1">
    <citation type="submission" date="2016-01" db="EMBL/GenBank/DDBJ databases">
        <title>Draft genome of Chromobacterium sp. F49.</title>
        <authorList>
            <person name="Hong K.W."/>
        </authorList>
    </citation>
    <scope>NUCLEOTIDE SEQUENCE [LARGE SCALE GENOMIC DNA]</scope>
    <source>
        <strain evidence="4">M63</strain>
    </source>
</reference>
<evidence type="ECO:0000313" key="3">
    <source>
        <dbReference type="EMBL" id="KZE74916.1"/>
    </source>
</evidence>
<evidence type="ECO:0000313" key="4">
    <source>
        <dbReference type="Proteomes" id="UP000076563"/>
    </source>
</evidence>
<dbReference type="AlphaFoldDB" id="A0A163VI55"/>
<dbReference type="Proteomes" id="UP000076563">
    <property type="component" value="Unassembled WGS sequence"/>
</dbReference>
<organism evidence="3 4">
    <name type="scientific">Paenibacillus elgii</name>
    <dbReference type="NCBI Taxonomy" id="189691"/>
    <lineage>
        <taxon>Bacteria</taxon>
        <taxon>Bacillati</taxon>
        <taxon>Bacillota</taxon>
        <taxon>Bacilli</taxon>
        <taxon>Bacillales</taxon>
        <taxon>Paenibacillaceae</taxon>
        <taxon>Paenibacillus</taxon>
    </lineage>
</organism>
<proteinExistence type="predicted"/>
<name>A0A163VI55_9BACL</name>
<keyword evidence="4" id="KW-1185">Reference proteome</keyword>
<feature type="domain" description="DUF5643" evidence="2">
    <location>
        <begin position="150"/>
        <end position="253"/>
    </location>
</feature>
<protein>
    <recommendedName>
        <fullName evidence="5">DUF4179 domain-containing protein</fullName>
    </recommendedName>
</protein>
<sequence length="377" mass="42771">MAAKTAGQTDSIESVFKLSSDWGLIQAVNKGLVTKTNQSVTKNGVTVTVKEILFDEAQLTVGYVEHVAADRKQEPLFRPVIWNGEEMHSANFSDAVQIDDQTTAHFLTVSNMGKFPDQFEMKLREVRVPEADSSDLWELAIPVKKVTKETTVLKPMMTKSSGDTTYTIKEIAITPSSTAVKFELKHPKYAEEFRYHPAMKLEDETGMIYEDKGLSFGKYKPPTEEGYSNEHVFMFSPFQTAPKSIKIGFVHDRLLFEYEAKPERYEAVVEHKPTAEKPIVLKRSKSGQVKINDIRYGKDKTEIRFQTEGPDPYRISLWLKADGEEWFALKKVVDPKTYTFVAEFPALPSNAKLTIISTEIHEPNYVPELEMTIPVKS</sequence>
<comment type="caution">
    <text evidence="3">The sequence shown here is derived from an EMBL/GenBank/DDBJ whole genome shotgun (WGS) entry which is preliminary data.</text>
</comment>
<dbReference type="InterPro" id="IPR040680">
    <property type="entry name" value="DUF5643"/>
</dbReference>